<dbReference type="GO" id="GO:0009055">
    <property type="term" value="F:electron transfer activity"/>
    <property type="evidence" value="ECO:0007669"/>
    <property type="project" value="TreeGrafter"/>
</dbReference>
<dbReference type="AlphaFoldDB" id="A0A4R3IDW5"/>
<evidence type="ECO:0000313" key="3">
    <source>
        <dbReference type="EMBL" id="TCS44064.1"/>
    </source>
</evidence>
<dbReference type="PANTHER" id="PTHR47307">
    <property type="entry name" value="GLUTATHIONE-REGULATED POTASSIUM-EFFLUX SYSTEM ANCILLARY PROTEIN KEFG"/>
    <property type="match status" value="1"/>
</dbReference>
<dbReference type="OrthoDB" id="9798454at2"/>
<dbReference type="EMBL" id="SLZR01000001">
    <property type="protein sequence ID" value="TCS44064.1"/>
    <property type="molecule type" value="Genomic_DNA"/>
</dbReference>
<dbReference type="PANTHER" id="PTHR47307:SF1">
    <property type="entry name" value="GLUTATHIONE-REGULATED POTASSIUM-EFFLUX SYSTEM ANCILLARY PROTEIN KEFG"/>
    <property type="match status" value="1"/>
</dbReference>
<evidence type="ECO:0000313" key="4">
    <source>
        <dbReference type="Proteomes" id="UP000295793"/>
    </source>
</evidence>
<proteinExistence type="predicted"/>
<dbReference type="InterPro" id="IPR003680">
    <property type="entry name" value="Flavodoxin_fold"/>
</dbReference>
<dbReference type="SUPFAM" id="SSF52218">
    <property type="entry name" value="Flavoproteins"/>
    <property type="match status" value="1"/>
</dbReference>
<evidence type="ECO:0000256" key="1">
    <source>
        <dbReference type="ARBA" id="ARBA00023002"/>
    </source>
</evidence>
<comment type="caution">
    <text evidence="3">The sequence shown here is derived from an EMBL/GenBank/DDBJ whole genome shotgun (WGS) entry which is preliminary data.</text>
</comment>
<dbReference type="Pfam" id="PF02525">
    <property type="entry name" value="Flavodoxin_2"/>
    <property type="match status" value="1"/>
</dbReference>
<evidence type="ECO:0000259" key="2">
    <source>
        <dbReference type="Pfam" id="PF02525"/>
    </source>
</evidence>
<organism evidence="3 4">
    <name type="scientific">Reinekea marinisedimentorum</name>
    <dbReference type="NCBI Taxonomy" id="230495"/>
    <lineage>
        <taxon>Bacteria</taxon>
        <taxon>Pseudomonadati</taxon>
        <taxon>Pseudomonadota</taxon>
        <taxon>Gammaproteobacteria</taxon>
        <taxon>Oceanospirillales</taxon>
        <taxon>Saccharospirillaceae</taxon>
        <taxon>Reinekea</taxon>
    </lineage>
</organism>
<dbReference type="InterPro" id="IPR046980">
    <property type="entry name" value="KefG/KefF"/>
</dbReference>
<keyword evidence="1" id="KW-0560">Oxidoreductase</keyword>
<reference evidence="3 4" key="1">
    <citation type="submission" date="2019-03" db="EMBL/GenBank/DDBJ databases">
        <title>Genomic Encyclopedia of Archaeal and Bacterial Type Strains, Phase II (KMG-II): from individual species to whole genera.</title>
        <authorList>
            <person name="Goeker M."/>
        </authorList>
    </citation>
    <scope>NUCLEOTIDE SEQUENCE [LARGE SCALE GENOMIC DNA]</scope>
    <source>
        <strain evidence="3 4">DSM 15388</strain>
    </source>
</reference>
<feature type="domain" description="Flavodoxin-like fold" evidence="2">
    <location>
        <begin position="1"/>
        <end position="161"/>
    </location>
</feature>
<keyword evidence="4" id="KW-1185">Reference proteome</keyword>
<dbReference type="Proteomes" id="UP000295793">
    <property type="component" value="Unassembled WGS sequence"/>
</dbReference>
<dbReference type="GO" id="GO:0010181">
    <property type="term" value="F:FMN binding"/>
    <property type="evidence" value="ECO:0007669"/>
    <property type="project" value="TreeGrafter"/>
</dbReference>
<name>A0A4R3IDW5_9GAMM</name>
<dbReference type="InterPro" id="IPR029039">
    <property type="entry name" value="Flavoprotein-like_sf"/>
</dbReference>
<protein>
    <submittedName>
        <fullName evidence="3">Glutathione-regulated potassium-efflux system ancillary protein KefG</fullName>
    </submittedName>
</protein>
<gene>
    <name evidence="3" type="ORF">BCF53_101407</name>
</gene>
<dbReference type="GO" id="GO:0003955">
    <property type="term" value="F:NAD(P)H dehydrogenase (quinone) activity"/>
    <property type="evidence" value="ECO:0007669"/>
    <property type="project" value="TreeGrafter"/>
</dbReference>
<dbReference type="RefSeq" id="WP_132699353.1">
    <property type="nucleotide sequence ID" value="NZ_SLZR01000001.1"/>
</dbReference>
<dbReference type="Gene3D" id="3.40.50.360">
    <property type="match status" value="1"/>
</dbReference>
<sequence length="177" mass="20436">MNILYYVVHPDLDHSNANRSLLRKLPLHPQLKVIDLYDRYPSFSVNAVAEKELIDWADALFFQHPLYWYSVPALLKQWFEIVLTPGYAYGKEGTALAGKRWQHIISTGGNANAYRSEGYNQYSMEELLRPLESTAGLCRCEWHEPLIHFSAKHARGEQLNAFNDQVVNTLTDLLETR</sequence>
<accession>A0A4R3IDW5</accession>